<feature type="transmembrane region" description="Helical" evidence="5">
    <location>
        <begin position="226"/>
        <end position="248"/>
    </location>
</feature>
<evidence type="ECO:0000256" key="5">
    <source>
        <dbReference type="SAM" id="Phobius"/>
    </source>
</evidence>
<evidence type="ECO:0000313" key="8">
    <source>
        <dbReference type="Proteomes" id="UP001291912"/>
    </source>
</evidence>
<dbReference type="InterPro" id="IPR011701">
    <property type="entry name" value="MFS"/>
</dbReference>
<feature type="transmembrane region" description="Helical" evidence="5">
    <location>
        <begin position="139"/>
        <end position="163"/>
    </location>
</feature>
<dbReference type="PANTHER" id="PTHR23501">
    <property type="entry name" value="MAJOR FACILITATOR SUPERFAMILY"/>
    <property type="match status" value="1"/>
</dbReference>
<dbReference type="Gene3D" id="1.20.1250.20">
    <property type="entry name" value="MFS general substrate transporter like domains"/>
    <property type="match status" value="1"/>
</dbReference>
<feature type="transmembrane region" description="Helical" evidence="5">
    <location>
        <begin position="169"/>
        <end position="189"/>
    </location>
</feature>
<feature type="transmembrane region" description="Helical" evidence="5">
    <location>
        <begin position="431"/>
        <end position="450"/>
    </location>
</feature>
<evidence type="ECO:0000256" key="4">
    <source>
        <dbReference type="ARBA" id="ARBA00023136"/>
    </source>
</evidence>
<evidence type="ECO:0000313" key="7">
    <source>
        <dbReference type="EMBL" id="MDZ8162650.1"/>
    </source>
</evidence>
<evidence type="ECO:0000259" key="6">
    <source>
        <dbReference type="PROSITE" id="PS50850"/>
    </source>
</evidence>
<keyword evidence="3 5" id="KW-1133">Transmembrane helix</keyword>
<reference evidence="7 8" key="1">
    <citation type="submission" date="2023-10" db="EMBL/GenBank/DDBJ databases">
        <title>Microbacterium xanthum sp. nov., isolated from seaweed.</title>
        <authorList>
            <person name="Lee S.D."/>
        </authorList>
    </citation>
    <scope>NUCLEOTIDE SEQUENCE [LARGE SCALE GENOMIC DNA]</scope>
    <source>
        <strain evidence="7 8">KCTC 19124</strain>
    </source>
</reference>
<comment type="caution">
    <text evidence="7">The sequence shown here is derived from an EMBL/GenBank/DDBJ whole genome shotgun (WGS) entry which is preliminary data.</text>
</comment>
<gene>
    <name evidence="7" type="ORF">R2Q92_12480</name>
</gene>
<dbReference type="InterPro" id="IPR020846">
    <property type="entry name" value="MFS_dom"/>
</dbReference>
<accession>A0ABU5N980</accession>
<organism evidence="7 8">
    <name type="scientific">Microbacterium aquimaris</name>
    <dbReference type="NCBI Taxonomy" id="459816"/>
    <lineage>
        <taxon>Bacteria</taxon>
        <taxon>Bacillati</taxon>
        <taxon>Actinomycetota</taxon>
        <taxon>Actinomycetes</taxon>
        <taxon>Micrococcales</taxon>
        <taxon>Microbacteriaceae</taxon>
        <taxon>Microbacterium</taxon>
    </lineage>
</organism>
<proteinExistence type="predicted"/>
<feature type="transmembrane region" description="Helical" evidence="5">
    <location>
        <begin position="53"/>
        <end position="71"/>
    </location>
</feature>
<dbReference type="Pfam" id="PF07690">
    <property type="entry name" value="MFS_1"/>
    <property type="match status" value="1"/>
</dbReference>
<dbReference type="PROSITE" id="PS50850">
    <property type="entry name" value="MFS"/>
    <property type="match status" value="1"/>
</dbReference>
<feature type="transmembrane region" description="Helical" evidence="5">
    <location>
        <begin position="108"/>
        <end position="127"/>
    </location>
</feature>
<feature type="transmembrane region" description="Helical" evidence="5">
    <location>
        <begin position="83"/>
        <end position="102"/>
    </location>
</feature>
<feature type="transmembrane region" description="Helical" evidence="5">
    <location>
        <begin position="362"/>
        <end position="386"/>
    </location>
</feature>
<dbReference type="InterPro" id="IPR036259">
    <property type="entry name" value="MFS_trans_sf"/>
</dbReference>
<keyword evidence="4 5" id="KW-0472">Membrane</keyword>
<protein>
    <submittedName>
        <fullName evidence="7">MFS transporter</fullName>
    </submittedName>
</protein>
<dbReference type="RefSeq" id="WP_194425388.1">
    <property type="nucleotide sequence ID" value="NZ_BAAAPT010000002.1"/>
</dbReference>
<feature type="transmembrane region" description="Helical" evidence="5">
    <location>
        <begin position="301"/>
        <end position="326"/>
    </location>
</feature>
<keyword evidence="2 5" id="KW-0812">Transmembrane</keyword>
<feature type="domain" description="Major facilitator superfamily (MFS) profile" evidence="6">
    <location>
        <begin position="17"/>
        <end position="458"/>
    </location>
</feature>
<evidence type="ECO:0000256" key="2">
    <source>
        <dbReference type="ARBA" id="ARBA00022692"/>
    </source>
</evidence>
<feature type="transmembrane region" description="Helical" evidence="5">
    <location>
        <begin position="269"/>
        <end position="295"/>
    </location>
</feature>
<name>A0ABU5N980_9MICO</name>
<dbReference type="PANTHER" id="PTHR23501:SF197">
    <property type="entry name" value="COMD"/>
    <property type="match status" value="1"/>
</dbReference>
<keyword evidence="8" id="KW-1185">Reference proteome</keyword>
<sequence>MGDDTATARLTPRSAVAIAGLVLATAGTALPLSMAAPTLSAQADRYGTTTADTTWVLTATLIVATVSAPVIARLGDNHSPRRVLLSILPVIALGLFLAGTATGLTQLILARALQGLSGGVLPLALSLTQRIVPPGRRTLWVGILASAFASGTALGAVLAGVLVDAYGTPALAWVPLIIVVTAQIVLVASLPSTPTAGSRRLYLRASLALGAGGVALLLAITEGSKLPYPCATVPLLIVTGLLALAGWARTQYRRDTPLWNRASLRRRSALIAAHIMALLGGAALFGMFVSLPAFVEAPDGLNLSIVIGGALLLPATAAIAAVGPLAGLLRRGLGRRGTALLGAITATAGASLQWIAPHEIPVLLAGSTLLGAGVAVTFAAALTVSIELASADDVAGASAPNIVARQLGGALGAGTAGAVIALASSSTRFDTAFGIITILAAGVVVAAVGLPRHLSRVRSTE</sequence>
<comment type="subcellular location">
    <subcellularLocation>
        <location evidence="1">Cell membrane</location>
        <topology evidence="1">Multi-pass membrane protein</topology>
    </subcellularLocation>
</comment>
<feature type="transmembrane region" description="Helical" evidence="5">
    <location>
        <begin position="201"/>
        <end position="220"/>
    </location>
</feature>
<feature type="transmembrane region" description="Helical" evidence="5">
    <location>
        <begin position="407"/>
        <end position="425"/>
    </location>
</feature>
<evidence type="ECO:0000256" key="3">
    <source>
        <dbReference type="ARBA" id="ARBA00022989"/>
    </source>
</evidence>
<evidence type="ECO:0000256" key="1">
    <source>
        <dbReference type="ARBA" id="ARBA00004651"/>
    </source>
</evidence>
<dbReference type="EMBL" id="JAWJYN010000002">
    <property type="protein sequence ID" value="MDZ8162650.1"/>
    <property type="molecule type" value="Genomic_DNA"/>
</dbReference>
<dbReference type="SUPFAM" id="SSF103473">
    <property type="entry name" value="MFS general substrate transporter"/>
    <property type="match status" value="1"/>
</dbReference>
<dbReference type="Proteomes" id="UP001291912">
    <property type="component" value="Unassembled WGS sequence"/>
</dbReference>